<dbReference type="Pfam" id="PF06371">
    <property type="entry name" value="Drf_GBD"/>
    <property type="match status" value="1"/>
</dbReference>
<dbReference type="PROSITE" id="PS51232">
    <property type="entry name" value="GBD_FH3"/>
    <property type="match status" value="1"/>
</dbReference>
<dbReference type="Pfam" id="PF02181">
    <property type="entry name" value="FH2"/>
    <property type="match status" value="1"/>
</dbReference>
<evidence type="ECO:0000313" key="7">
    <source>
        <dbReference type="Proteomes" id="UP000242188"/>
    </source>
</evidence>
<dbReference type="Gene3D" id="1.25.10.10">
    <property type="entry name" value="Leucine-rich Repeat Variant"/>
    <property type="match status" value="1"/>
</dbReference>
<dbReference type="Pfam" id="PF06367">
    <property type="entry name" value="Drf_FH3"/>
    <property type="match status" value="1"/>
</dbReference>
<name>A0A210Q477_MIZYE</name>
<dbReference type="Proteomes" id="UP000242188">
    <property type="component" value="Unassembled WGS sequence"/>
</dbReference>
<feature type="region of interest" description="Disordered" evidence="2">
    <location>
        <begin position="547"/>
        <end position="607"/>
    </location>
</feature>
<protein>
    <submittedName>
        <fullName evidence="6">Disheveled-associated activator of morphogenesis 2</fullName>
    </submittedName>
</protein>
<dbReference type="OrthoDB" id="1104827at2759"/>
<dbReference type="InterPro" id="IPR010473">
    <property type="entry name" value="GTPase-bd"/>
</dbReference>
<reference evidence="6 7" key="1">
    <citation type="journal article" date="2017" name="Nat. Ecol. Evol.">
        <title>Scallop genome provides insights into evolution of bilaterian karyotype and development.</title>
        <authorList>
            <person name="Wang S."/>
            <person name="Zhang J."/>
            <person name="Jiao W."/>
            <person name="Li J."/>
            <person name="Xun X."/>
            <person name="Sun Y."/>
            <person name="Guo X."/>
            <person name="Huan P."/>
            <person name="Dong B."/>
            <person name="Zhang L."/>
            <person name="Hu X."/>
            <person name="Sun X."/>
            <person name="Wang J."/>
            <person name="Zhao C."/>
            <person name="Wang Y."/>
            <person name="Wang D."/>
            <person name="Huang X."/>
            <person name="Wang R."/>
            <person name="Lv J."/>
            <person name="Li Y."/>
            <person name="Zhang Z."/>
            <person name="Liu B."/>
            <person name="Lu W."/>
            <person name="Hui Y."/>
            <person name="Liang J."/>
            <person name="Zhou Z."/>
            <person name="Hou R."/>
            <person name="Li X."/>
            <person name="Liu Y."/>
            <person name="Li H."/>
            <person name="Ning X."/>
            <person name="Lin Y."/>
            <person name="Zhao L."/>
            <person name="Xing Q."/>
            <person name="Dou J."/>
            <person name="Li Y."/>
            <person name="Mao J."/>
            <person name="Guo H."/>
            <person name="Dou H."/>
            <person name="Li T."/>
            <person name="Mu C."/>
            <person name="Jiang W."/>
            <person name="Fu Q."/>
            <person name="Fu X."/>
            <person name="Miao Y."/>
            <person name="Liu J."/>
            <person name="Yu Q."/>
            <person name="Li R."/>
            <person name="Liao H."/>
            <person name="Li X."/>
            <person name="Kong Y."/>
            <person name="Jiang Z."/>
            <person name="Chourrout D."/>
            <person name="Li R."/>
            <person name="Bao Z."/>
        </authorList>
    </citation>
    <scope>NUCLEOTIDE SEQUENCE [LARGE SCALE GENOMIC DNA]</scope>
    <source>
        <strain evidence="6 7">PY_sf001</strain>
    </source>
</reference>
<feature type="domain" description="GBD/FH3" evidence="4">
    <location>
        <begin position="37"/>
        <end position="405"/>
    </location>
</feature>
<dbReference type="SMART" id="SM01140">
    <property type="entry name" value="Drf_GBD"/>
    <property type="match status" value="1"/>
</dbReference>
<feature type="compositionally biased region" description="Basic and acidic residues" evidence="2">
    <location>
        <begin position="1050"/>
        <end position="1063"/>
    </location>
</feature>
<dbReference type="InterPro" id="IPR016024">
    <property type="entry name" value="ARM-type_fold"/>
</dbReference>
<feature type="domain" description="FH2" evidence="5">
    <location>
        <begin position="592"/>
        <end position="991"/>
    </location>
</feature>
<feature type="region of interest" description="Disordered" evidence="2">
    <location>
        <begin position="996"/>
        <end position="1017"/>
    </location>
</feature>
<dbReference type="FunFam" id="1.25.10.10:FF:000800">
    <property type="entry name" value="Disheveled-associated activator of morphogenesis"/>
    <property type="match status" value="1"/>
</dbReference>
<evidence type="ECO:0000259" key="3">
    <source>
        <dbReference type="PROSITE" id="PS51231"/>
    </source>
</evidence>
<dbReference type="AlphaFoldDB" id="A0A210Q477"/>
<comment type="caution">
    <text evidence="6">The sequence shown here is derived from an EMBL/GenBank/DDBJ whole genome shotgun (WGS) entry which is preliminary data.</text>
</comment>
<dbReference type="InterPro" id="IPR014767">
    <property type="entry name" value="DAD_dom"/>
</dbReference>
<feature type="region of interest" description="Disordered" evidence="2">
    <location>
        <begin position="1038"/>
        <end position="1063"/>
    </location>
</feature>
<dbReference type="PANTHER" id="PTHR45725">
    <property type="entry name" value="FORMIN HOMOLOGY 2 FAMILY MEMBER"/>
    <property type="match status" value="1"/>
</dbReference>
<evidence type="ECO:0000259" key="4">
    <source>
        <dbReference type="PROSITE" id="PS51232"/>
    </source>
</evidence>
<accession>A0A210Q477</accession>
<dbReference type="Gene3D" id="1.20.58.2220">
    <property type="entry name" value="Formin, FH2 domain"/>
    <property type="match status" value="1"/>
</dbReference>
<dbReference type="InterPro" id="IPR015425">
    <property type="entry name" value="FH2_Formin"/>
</dbReference>
<dbReference type="GO" id="GO:0030036">
    <property type="term" value="P:actin cytoskeleton organization"/>
    <property type="evidence" value="ECO:0007669"/>
    <property type="project" value="InterPro"/>
</dbReference>
<dbReference type="Gene3D" id="1.10.238.150">
    <property type="entry name" value="Formin, FH3 diaphanous domain"/>
    <property type="match status" value="1"/>
</dbReference>
<evidence type="ECO:0000259" key="5">
    <source>
        <dbReference type="PROSITE" id="PS51444"/>
    </source>
</evidence>
<dbReference type="InterPro" id="IPR042201">
    <property type="entry name" value="FH2_Formin_sf"/>
</dbReference>
<dbReference type="PROSITE" id="PS51444">
    <property type="entry name" value="FH2"/>
    <property type="match status" value="1"/>
</dbReference>
<keyword evidence="7" id="KW-1185">Reference proteome</keyword>
<evidence type="ECO:0000256" key="1">
    <source>
        <dbReference type="SAM" id="Coils"/>
    </source>
</evidence>
<organism evidence="6 7">
    <name type="scientific">Mizuhopecten yessoensis</name>
    <name type="common">Japanese scallop</name>
    <name type="synonym">Patinopecten yessoensis</name>
    <dbReference type="NCBI Taxonomy" id="6573"/>
    <lineage>
        <taxon>Eukaryota</taxon>
        <taxon>Metazoa</taxon>
        <taxon>Spiralia</taxon>
        <taxon>Lophotrochozoa</taxon>
        <taxon>Mollusca</taxon>
        <taxon>Bivalvia</taxon>
        <taxon>Autobranchia</taxon>
        <taxon>Pteriomorphia</taxon>
        <taxon>Pectinida</taxon>
        <taxon>Pectinoidea</taxon>
        <taxon>Pectinidae</taxon>
        <taxon>Mizuhopecten</taxon>
    </lineage>
</organism>
<proteinExistence type="predicted"/>
<feature type="coiled-coil region" evidence="1">
    <location>
        <begin position="429"/>
        <end position="519"/>
    </location>
</feature>
<dbReference type="GO" id="GO:0031267">
    <property type="term" value="F:small GTPase binding"/>
    <property type="evidence" value="ECO:0007669"/>
    <property type="project" value="InterPro"/>
</dbReference>
<feature type="domain" description="DAD" evidence="3">
    <location>
        <begin position="1017"/>
        <end position="1049"/>
    </location>
</feature>
<evidence type="ECO:0000256" key="2">
    <source>
        <dbReference type="SAM" id="MobiDB-lite"/>
    </source>
</evidence>
<feature type="compositionally biased region" description="Pro residues" evidence="2">
    <location>
        <begin position="558"/>
        <end position="586"/>
    </location>
</feature>
<sequence>MPGKQKSFCWCFGGRPPEITYGIENGAPLKAMAVDVPMPTDEEELNAKFDEIVAELDVDKPHRDALYSLPPEKKWQLYCSRVQDRDNTSADSYVDKIKALFQNTVSFDVEEEDARHKQMDNLKTALRTQPMSFVTRFIELEGLQSLLNFLEKMNYESLQGNTHTAAIGCIKALMNNSQGRAHVLAHPNCINIIAQSLATENIRTKVAVLEICGAVCLVPGGHKKVLEALLHFQKFSAERTRFQTLINDLDRSTGVYKEEVSLKTAIMSFINAALRYGSGQDHLEFRLHLRYEFLMLGIQPIIDKLRKHDNATLDRHLDFFEMMRSEDEKQMAKKFENVHVDTKSAYGMFDVLRKKLTMSTAYSHFMSLLQHLLLFPFGNDASVVAVWQIVDRIVQQVALQQKSGQDPDCTVVEMNVKGLIRQMSSEYDIKTWQQKIRDLEKTTDELQNKVTKKERECEIKAEEKDELSSTVTRMKNKLEKEMQAQQEMKQTIADYSAQIEALRNQLSAERGERQKLTHLVKTGSLPDDAKMGLSTAAIMDIGSNGMLPDISSIGAKPAGPPPPPPPGPPPPPPPSAPGAPPPPPPGGGFSSKPSGPRPKNPMKSFNWTKIPDMKLSGTIWSGLDTKKVLKILDLEDFEHKFSAYQKKQNEDGEETNSTKTKNKELCVIDGRRAQNCTILLSKLKLTNDEVMKAILSVDSQEDLPRDMVEQLLKFIPTTEEVQLLAEHSKEVEQMARADRFLYEATRISHYQQRLNALYFKKKFQERIGDIRPKISAVVRSSQDLPTNKKFKQLLEIILVLGNFMNRGQRGNAGGYRIESLNKMLDTKSSVNRSVTLLHFTVEVIEKQFPALLKLEKELDCVKVAAKVNLAELDKDIAVIKAGLEEIEKELEYFRNQPSHDKRDKFVNVMNDFHSVASYNFSEVEEHRDEMLQKFGKSLKQFCEQEAYDNKPDEFFSIIDSFLSSLTEAKAENERIKKQKEEEEKKAVFEESIKKERERLRSRRADSPIRNGVEAKKSNKGEFDELISALRTGDVFGDEFKGRRIRKKPPPSKDDTRERTGPVS</sequence>
<dbReference type="InterPro" id="IPR014768">
    <property type="entry name" value="GBD/FH3_dom"/>
</dbReference>
<dbReference type="GO" id="GO:0003779">
    <property type="term" value="F:actin binding"/>
    <property type="evidence" value="ECO:0007669"/>
    <property type="project" value="InterPro"/>
</dbReference>
<dbReference type="InterPro" id="IPR010472">
    <property type="entry name" value="FH3_dom"/>
</dbReference>
<dbReference type="InterPro" id="IPR051425">
    <property type="entry name" value="Formin_Homology"/>
</dbReference>
<dbReference type="SUPFAM" id="SSF101447">
    <property type="entry name" value="Formin homology 2 domain (FH2 domain)"/>
    <property type="match status" value="1"/>
</dbReference>
<keyword evidence="1" id="KW-0175">Coiled coil</keyword>
<dbReference type="PANTHER" id="PTHR45725:SF1">
    <property type="entry name" value="DISHEVELLED ASSOCIATED ACTIVATOR OF MORPHOGENESIS, ISOFORM D"/>
    <property type="match status" value="1"/>
</dbReference>
<dbReference type="STRING" id="6573.A0A210Q477"/>
<evidence type="ECO:0000313" key="6">
    <source>
        <dbReference type="EMBL" id="OWF43543.1"/>
    </source>
</evidence>
<dbReference type="EMBL" id="NEDP02005067">
    <property type="protein sequence ID" value="OWF43543.1"/>
    <property type="molecule type" value="Genomic_DNA"/>
</dbReference>
<dbReference type="SMART" id="SM00498">
    <property type="entry name" value="FH2"/>
    <property type="match status" value="1"/>
</dbReference>
<dbReference type="InterPro" id="IPR011989">
    <property type="entry name" value="ARM-like"/>
</dbReference>
<dbReference type="SMART" id="SM01139">
    <property type="entry name" value="Drf_FH3"/>
    <property type="match status" value="1"/>
</dbReference>
<dbReference type="SUPFAM" id="SSF48371">
    <property type="entry name" value="ARM repeat"/>
    <property type="match status" value="1"/>
</dbReference>
<gene>
    <name evidence="6" type="ORF">KP79_PYT10233</name>
</gene>
<dbReference type="PROSITE" id="PS51231">
    <property type="entry name" value="DAD"/>
    <property type="match status" value="1"/>
</dbReference>